<feature type="compositionally biased region" description="Polar residues" evidence="1">
    <location>
        <begin position="23"/>
        <end position="37"/>
    </location>
</feature>
<feature type="region of interest" description="Disordered" evidence="1">
    <location>
        <begin position="1"/>
        <end position="77"/>
    </location>
</feature>
<feature type="region of interest" description="Disordered" evidence="1">
    <location>
        <begin position="240"/>
        <end position="319"/>
    </location>
</feature>
<proteinExistence type="predicted"/>
<comment type="caution">
    <text evidence="2">The sequence shown here is derived from an EMBL/GenBank/DDBJ whole genome shotgun (WGS) entry which is preliminary data.</text>
</comment>
<evidence type="ECO:0000313" key="2">
    <source>
        <dbReference type="EMBL" id="KAK0618136.1"/>
    </source>
</evidence>
<feature type="compositionally biased region" description="Acidic residues" evidence="1">
    <location>
        <begin position="242"/>
        <end position="275"/>
    </location>
</feature>
<dbReference type="AlphaFoldDB" id="A0AA39WML3"/>
<reference evidence="2" key="1">
    <citation type="submission" date="2023-06" db="EMBL/GenBank/DDBJ databases">
        <title>Genome-scale phylogeny and comparative genomics of the fungal order Sordariales.</title>
        <authorList>
            <consortium name="Lawrence Berkeley National Laboratory"/>
            <person name="Hensen N."/>
            <person name="Bonometti L."/>
            <person name="Westerberg I."/>
            <person name="Brannstrom I.O."/>
            <person name="Guillou S."/>
            <person name="Cros-Aarteil S."/>
            <person name="Calhoun S."/>
            <person name="Haridas S."/>
            <person name="Kuo A."/>
            <person name="Mondo S."/>
            <person name="Pangilinan J."/>
            <person name="Riley R."/>
            <person name="LaButti K."/>
            <person name="Andreopoulos B."/>
            <person name="Lipzen A."/>
            <person name="Chen C."/>
            <person name="Yanf M."/>
            <person name="Daum C."/>
            <person name="Ng V."/>
            <person name="Clum A."/>
            <person name="Steindorff A."/>
            <person name="Ohm R."/>
            <person name="Martin F."/>
            <person name="Silar P."/>
            <person name="Natvig D."/>
            <person name="Lalanne C."/>
            <person name="Gautier V."/>
            <person name="Ament-velasquez S.L."/>
            <person name="Kruys A."/>
            <person name="Hutchinson M.I."/>
            <person name="Powell A.J."/>
            <person name="Barry K."/>
            <person name="Miller A.N."/>
            <person name="Grigoriev I.V."/>
            <person name="Debuchy R."/>
            <person name="Gladieux P."/>
            <person name="Thoren M.H."/>
            <person name="Johannesson H."/>
        </authorList>
    </citation>
    <scope>NUCLEOTIDE SEQUENCE</scope>
    <source>
        <strain evidence="2">SMH3391-2</strain>
    </source>
</reference>
<protein>
    <submittedName>
        <fullName evidence="2">Uncharacterized protein</fullName>
    </submittedName>
</protein>
<organism evidence="2 3">
    <name type="scientific">Bombardia bombarda</name>
    <dbReference type="NCBI Taxonomy" id="252184"/>
    <lineage>
        <taxon>Eukaryota</taxon>
        <taxon>Fungi</taxon>
        <taxon>Dikarya</taxon>
        <taxon>Ascomycota</taxon>
        <taxon>Pezizomycotina</taxon>
        <taxon>Sordariomycetes</taxon>
        <taxon>Sordariomycetidae</taxon>
        <taxon>Sordariales</taxon>
        <taxon>Lasiosphaeriaceae</taxon>
        <taxon>Bombardia</taxon>
    </lineage>
</organism>
<feature type="compositionally biased region" description="Basic and acidic residues" evidence="1">
    <location>
        <begin position="204"/>
        <end position="213"/>
    </location>
</feature>
<evidence type="ECO:0000256" key="1">
    <source>
        <dbReference type="SAM" id="MobiDB-lite"/>
    </source>
</evidence>
<keyword evidence="3" id="KW-1185">Reference proteome</keyword>
<gene>
    <name evidence="2" type="ORF">B0T17DRAFT_325181</name>
</gene>
<dbReference type="EMBL" id="JAULSR010000005">
    <property type="protein sequence ID" value="KAK0618136.1"/>
    <property type="molecule type" value="Genomic_DNA"/>
</dbReference>
<dbReference type="Proteomes" id="UP001174934">
    <property type="component" value="Unassembled WGS sequence"/>
</dbReference>
<sequence length="319" mass="35730">MAASMPFPFKTQIPATPPPDQQAFINGSAPSQPSKSFAQPAYGAFETKPQGNQQLPPKPSMPAHPMGPMGPDMAKLPDLAGDPRYLAMASRIASYYQQRCQAVTNFQQQRCQAWANMHRQKCQEMMSAAMLIVAWYIRDRISRRRRKQKRVFKRRLSAKSSRSKITKGESVRRWVMEVPLDATTPSASPAQEKLADQEEAQFSMDKDTAPDKDSHLFNIADNLIKSQLAKIDVPLLGTLSFDESESESEDEEIPDYDDEEEEEDEEEDDDDEYEEGYNMADDYVDDTHKGGKCYETIGSEEAQLGTGKGSGKHTASSVL</sequence>
<feature type="region of interest" description="Disordered" evidence="1">
    <location>
        <begin position="182"/>
        <end position="213"/>
    </location>
</feature>
<accession>A0AA39WML3</accession>
<evidence type="ECO:0000313" key="3">
    <source>
        <dbReference type="Proteomes" id="UP001174934"/>
    </source>
</evidence>
<name>A0AA39WML3_9PEZI</name>